<sequence>MNIRRFITIVGMVIGLAACNTDLYTNLSEQEANTMLSLLLENGVSAQKVGLGDGLVTLQVDDEDIQRAVTILNANGLPKRARDTLGQVFQKSGIISSPFEERIRFIYALSEEVSETITEIDGIVSARVHIVLPEKADLGEEVKPSSAAIFIKHRPEFDIEFLIPQIKRLVSNAIEGVEYASVSVALVPARELKPVSQRSAQEYEAVFPGLRIARDDAGMFWQILGAIGVVLLLLVGGVGYLLFKQISSGGKKARGGDDDELLPEELA</sequence>
<dbReference type="NCBIfam" id="TIGR02544">
    <property type="entry name" value="III_secr_YscJ"/>
    <property type="match status" value="1"/>
</dbReference>
<evidence type="ECO:0000259" key="10">
    <source>
        <dbReference type="Pfam" id="PF01514"/>
    </source>
</evidence>
<keyword evidence="12" id="KW-1185">Reference proteome</keyword>
<dbReference type="InterPro" id="IPR003282">
    <property type="entry name" value="T3SS_SctJ"/>
</dbReference>
<feature type="compositionally biased region" description="Acidic residues" evidence="9">
    <location>
        <begin position="257"/>
        <end position="267"/>
    </location>
</feature>
<gene>
    <name evidence="11" type="ORF">SAMN04488518_11864</name>
</gene>
<keyword evidence="4 8" id="KW-0472">Membrane</keyword>
<feature type="transmembrane region" description="Helical" evidence="8">
    <location>
        <begin position="219"/>
        <end position="243"/>
    </location>
</feature>
<keyword evidence="8" id="KW-0812">Transmembrane</keyword>
<comment type="caution">
    <text evidence="11">The sequence shown here is derived from an EMBL/GenBank/DDBJ whole genome shotgun (WGS) entry which is preliminary data.</text>
</comment>
<keyword evidence="3 8" id="KW-0732">Signal</keyword>
<dbReference type="EMBL" id="FOSK01000018">
    <property type="protein sequence ID" value="SFL15377.1"/>
    <property type="molecule type" value="Genomic_DNA"/>
</dbReference>
<proteinExistence type="inferred from homology"/>
<evidence type="ECO:0000256" key="6">
    <source>
        <dbReference type="ARBA" id="ARBA00023237"/>
    </source>
</evidence>
<feature type="domain" description="Flagellar M-ring N-terminal" evidence="10">
    <location>
        <begin position="22"/>
        <end position="185"/>
    </location>
</feature>
<dbReference type="InterPro" id="IPR043427">
    <property type="entry name" value="YscJ/FliF"/>
</dbReference>
<name>A0A1I4FER0_9HYPH</name>
<feature type="region of interest" description="Disordered" evidence="9">
    <location>
        <begin position="248"/>
        <end position="267"/>
    </location>
</feature>
<dbReference type="PANTHER" id="PTHR30046:SF2">
    <property type="entry name" value="YOP PROTEINS TRANSLOCATION LIPOPROTEIN J"/>
    <property type="match status" value="1"/>
</dbReference>
<dbReference type="PRINTS" id="PR01338">
    <property type="entry name" value="TYPE3OMKPROT"/>
</dbReference>
<evidence type="ECO:0000313" key="11">
    <source>
        <dbReference type="EMBL" id="SFL15377.1"/>
    </source>
</evidence>
<keyword evidence="6 8" id="KW-0998">Cell outer membrane</keyword>
<dbReference type="PANTHER" id="PTHR30046">
    <property type="entry name" value="FLAGELLAR M-RING PROTEIN"/>
    <property type="match status" value="1"/>
</dbReference>
<organism evidence="11 12">
    <name type="scientific">Pseudovibrio ascidiaceicola</name>
    <dbReference type="NCBI Taxonomy" id="285279"/>
    <lineage>
        <taxon>Bacteria</taxon>
        <taxon>Pseudomonadati</taxon>
        <taxon>Pseudomonadota</taxon>
        <taxon>Alphaproteobacteria</taxon>
        <taxon>Hyphomicrobiales</taxon>
        <taxon>Stappiaceae</taxon>
        <taxon>Pseudovibrio</taxon>
    </lineage>
</organism>
<evidence type="ECO:0000256" key="9">
    <source>
        <dbReference type="SAM" id="MobiDB-lite"/>
    </source>
</evidence>
<keyword evidence="8" id="KW-1133">Transmembrane helix</keyword>
<dbReference type="Gene3D" id="3.30.70.1530">
    <property type="entry name" value="Hypothetical protein rpa1041"/>
    <property type="match status" value="1"/>
</dbReference>
<comment type="subcellular location">
    <subcellularLocation>
        <location evidence="1">Cell outer membrane</location>
        <topology evidence="1">Lipid-anchor</topology>
    </subcellularLocation>
</comment>
<keyword evidence="7 8" id="KW-0449">Lipoprotein</keyword>
<evidence type="ECO:0000256" key="5">
    <source>
        <dbReference type="ARBA" id="ARBA00023139"/>
    </source>
</evidence>
<evidence type="ECO:0000256" key="3">
    <source>
        <dbReference type="ARBA" id="ARBA00022729"/>
    </source>
</evidence>
<dbReference type="Gene3D" id="3.30.300.30">
    <property type="match status" value="1"/>
</dbReference>
<dbReference type="RefSeq" id="WP_063311715.1">
    <property type="nucleotide sequence ID" value="NZ_FOSK01000018.1"/>
</dbReference>
<accession>A0A1I4FER0</accession>
<comment type="similarity">
    <text evidence="2 8">Belongs to the YscJ lipoprotein family.</text>
</comment>
<evidence type="ECO:0000313" key="12">
    <source>
        <dbReference type="Proteomes" id="UP000199598"/>
    </source>
</evidence>
<dbReference type="InterPro" id="IPR045851">
    <property type="entry name" value="AMP-bd_C_sf"/>
</dbReference>
<protein>
    <recommendedName>
        <fullName evidence="8">Lipoprotein</fullName>
    </recommendedName>
</protein>
<evidence type="ECO:0000256" key="4">
    <source>
        <dbReference type="ARBA" id="ARBA00023136"/>
    </source>
</evidence>
<dbReference type="PROSITE" id="PS51257">
    <property type="entry name" value="PROKAR_LIPOPROTEIN"/>
    <property type="match status" value="1"/>
</dbReference>
<reference evidence="11 12" key="1">
    <citation type="submission" date="2016-10" db="EMBL/GenBank/DDBJ databases">
        <authorList>
            <person name="Varghese N."/>
            <person name="Submissions S."/>
        </authorList>
    </citation>
    <scope>NUCLEOTIDE SEQUENCE [LARGE SCALE GENOMIC DNA]</scope>
    <source>
        <strain evidence="11 12">DSM 16392</strain>
    </source>
</reference>
<evidence type="ECO:0000256" key="8">
    <source>
        <dbReference type="RuleBase" id="RU364102"/>
    </source>
</evidence>
<dbReference type="Proteomes" id="UP000199598">
    <property type="component" value="Unassembled WGS sequence"/>
</dbReference>
<evidence type="ECO:0000256" key="1">
    <source>
        <dbReference type="ARBA" id="ARBA00004459"/>
    </source>
</evidence>
<dbReference type="InterPro" id="IPR006182">
    <property type="entry name" value="FliF_N_dom"/>
</dbReference>
<evidence type="ECO:0000256" key="7">
    <source>
        <dbReference type="ARBA" id="ARBA00023288"/>
    </source>
</evidence>
<dbReference type="Pfam" id="PF01514">
    <property type="entry name" value="YscJ_FliF"/>
    <property type="match status" value="1"/>
</dbReference>
<evidence type="ECO:0000256" key="2">
    <source>
        <dbReference type="ARBA" id="ARBA00009509"/>
    </source>
</evidence>
<keyword evidence="5 8" id="KW-0564">Palmitate</keyword>